<protein>
    <submittedName>
        <fullName evidence="10">Right handed beta helix region</fullName>
    </submittedName>
</protein>
<dbReference type="InterPro" id="IPR006626">
    <property type="entry name" value="PbH1"/>
</dbReference>
<dbReference type="Gene3D" id="2.160.20.10">
    <property type="entry name" value="Single-stranded right-handed beta-helix, Pectin lyase-like"/>
    <property type="match status" value="1"/>
</dbReference>
<evidence type="ECO:0000313" key="10">
    <source>
        <dbReference type="EMBL" id="SCZ80385.1"/>
    </source>
</evidence>
<evidence type="ECO:0000256" key="4">
    <source>
        <dbReference type="ARBA" id="ARBA00022723"/>
    </source>
</evidence>
<evidence type="ECO:0000256" key="7">
    <source>
        <dbReference type="ARBA" id="ARBA00023239"/>
    </source>
</evidence>
<dbReference type="SUPFAM" id="SSF51126">
    <property type="entry name" value="Pectin lyase-like"/>
    <property type="match status" value="1"/>
</dbReference>
<evidence type="ECO:0000256" key="2">
    <source>
        <dbReference type="ARBA" id="ARBA00004613"/>
    </source>
</evidence>
<comment type="similarity">
    <text evidence="8">Belongs to the polysaccharide lyase 9 family.</text>
</comment>
<dbReference type="InterPro" id="IPR011050">
    <property type="entry name" value="Pectin_lyase_fold/virulence"/>
</dbReference>
<dbReference type="AlphaFoldDB" id="A0A1G5S1W5"/>
<comment type="cofactor">
    <cofactor evidence="1">
        <name>Ca(2+)</name>
        <dbReference type="ChEBI" id="CHEBI:29108"/>
    </cofactor>
</comment>
<evidence type="ECO:0000256" key="1">
    <source>
        <dbReference type="ARBA" id="ARBA00001913"/>
    </source>
</evidence>
<name>A0A1G5S1W5_9FIRM</name>
<dbReference type="InterPro" id="IPR052052">
    <property type="entry name" value="Polysaccharide_Lyase_9"/>
</dbReference>
<evidence type="ECO:0000256" key="5">
    <source>
        <dbReference type="ARBA" id="ARBA00022729"/>
    </source>
</evidence>
<keyword evidence="3" id="KW-0964">Secreted</keyword>
<comment type="subcellular location">
    <subcellularLocation>
        <location evidence="2">Secreted</location>
    </subcellularLocation>
</comment>
<keyword evidence="11" id="KW-1185">Reference proteome</keyword>
<keyword evidence="6" id="KW-0106">Calcium</keyword>
<dbReference type="GO" id="GO:0016837">
    <property type="term" value="F:carbon-oxygen lyase activity, acting on polysaccharides"/>
    <property type="evidence" value="ECO:0007669"/>
    <property type="project" value="TreeGrafter"/>
</dbReference>
<keyword evidence="4" id="KW-0479">Metal-binding</keyword>
<organism evidence="10 11">
    <name type="scientific">Acidaminobacter hydrogenoformans DSM 2784</name>
    <dbReference type="NCBI Taxonomy" id="1120920"/>
    <lineage>
        <taxon>Bacteria</taxon>
        <taxon>Bacillati</taxon>
        <taxon>Bacillota</taxon>
        <taxon>Clostridia</taxon>
        <taxon>Peptostreptococcales</taxon>
        <taxon>Acidaminobacteraceae</taxon>
        <taxon>Acidaminobacter</taxon>
    </lineage>
</organism>
<dbReference type="GO" id="GO:0046872">
    <property type="term" value="F:metal ion binding"/>
    <property type="evidence" value="ECO:0007669"/>
    <property type="project" value="UniProtKB-KW"/>
</dbReference>
<evidence type="ECO:0000259" key="9">
    <source>
        <dbReference type="Pfam" id="PF13229"/>
    </source>
</evidence>
<dbReference type="PANTHER" id="PTHR40088">
    <property type="entry name" value="PECTATE LYASE (EUROFUNG)"/>
    <property type="match status" value="1"/>
</dbReference>
<dbReference type="Proteomes" id="UP000199208">
    <property type="component" value="Unassembled WGS sequence"/>
</dbReference>
<dbReference type="PANTHER" id="PTHR40088:SF1">
    <property type="entry name" value="PECTATE LYASE PEL9"/>
    <property type="match status" value="1"/>
</dbReference>
<evidence type="ECO:0000313" key="11">
    <source>
        <dbReference type="Proteomes" id="UP000199208"/>
    </source>
</evidence>
<keyword evidence="7" id="KW-0456">Lyase</keyword>
<proteinExistence type="inferred from homology"/>
<dbReference type="SMART" id="SM00710">
    <property type="entry name" value="PbH1"/>
    <property type="match status" value="7"/>
</dbReference>
<dbReference type="InterPro" id="IPR012334">
    <property type="entry name" value="Pectin_lyas_fold"/>
</dbReference>
<keyword evidence="5" id="KW-0732">Signal</keyword>
<sequence length="905" mass="92080">MAWTAPRTWTTGEVVTASHMNTHIRDNLLATAPAVVSAAADVVVGTGANAVKRLAKGSASQVLAMNSSATDLEWTDPSGLPYAVTSGSSSAYTATISPGPSSYYDGFSITIKPHTDCVAAPTLSVNGLGAKALKDHYKNAFNAGELAAGQMYFFIYDGTDFLACSAGGLDLFFGDGSDGALSTTGDVVIPYVDSTRGSILIKQYTSLTVNAGHTLSGDVYPNLGLIIYCTGDVTVSGTIHQNKKAGYDTLGHITPYPITKQMSYGPPTITKYYQIASVLQKAKGGGGGGSGAGGGYDGTHIAAGGGSPSSYHTAATLYGGVGYGGGGGAAGPDGIGGVGGNGTGTRATTPSKVDQTFYLASGSEMYSVASGYGSMGAGGEGAVYADATSGAITVYQGQGGYCDGAGGGGGGGVCANTTRIGNEGGYGGYAGGFLCIIARGNVTINSGGVIEANGADGGDGGDAKADFSSAGGGGGGGGAGGGVIAIFYGGTYTNNGTVQALGGAGGLGGAGAGALGGDGEDGYPGANGTIITQSITPTIGGGVGDYLLVDGVNGDDLNDGSPEYPWKTIGKAASTAVAGETVYIKGGTYEITAPILCQNSGTAGSFITFKAYPSETPIIDARGITSYDDSYSAFDFNGQEYIELNGITVQHAGGLNGASGYYCGIGQVWWTATPLTGCKHIVIDGCTTRYTGTNGIGIYGGADITIQNCTVEYANQYGTNQEALTLNNVDTFLIYNNTLRYNGKENIDCKGGCVNGVISYNTITAAAGPDCIYIDAGYAAHDTHDIEIHHNYCDGNDYTVNGIEIGNEDAVYSVYNIEIHNNEIIDCNTSIDIEVGYMGDYYYDLSYINIHHNTSTGAATYDFRCLLPDTYMSSNTLAYNIWGSPAKYYWEDGTGGWTITGNYPT</sequence>
<dbReference type="InterPro" id="IPR039448">
    <property type="entry name" value="Beta_helix"/>
</dbReference>
<gene>
    <name evidence="10" type="ORF">SAMN03080599_02242</name>
</gene>
<evidence type="ECO:0000256" key="6">
    <source>
        <dbReference type="ARBA" id="ARBA00022837"/>
    </source>
</evidence>
<dbReference type="OrthoDB" id="8660908at2"/>
<dbReference type="Pfam" id="PF13229">
    <property type="entry name" value="Beta_helix"/>
    <property type="match status" value="1"/>
</dbReference>
<dbReference type="GO" id="GO:0005576">
    <property type="term" value="C:extracellular region"/>
    <property type="evidence" value="ECO:0007669"/>
    <property type="project" value="UniProtKB-SubCell"/>
</dbReference>
<accession>A0A1G5S1W5</accession>
<dbReference type="RefSeq" id="WP_092591522.1">
    <property type="nucleotide sequence ID" value="NZ_FMWL01000012.1"/>
</dbReference>
<dbReference type="EMBL" id="FMWL01000012">
    <property type="protein sequence ID" value="SCZ80385.1"/>
    <property type="molecule type" value="Genomic_DNA"/>
</dbReference>
<dbReference type="STRING" id="1120920.SAMN03080599_02242"/>
<evidence type="ECO:0000256" key="8">
    <source>
        <dbReference type="ARBA" id="ARBA00038263"/>
    </source>
</evidence>
<evidence type="ECO:0000256" key="3">
    <source>
        <dbReference type="ARBA" id="ARBA00022525"/>
    </source>
</evidence>
<reference evidence="10 11" key="1">
    <citation type="submission" date="2016-10" db="EMBL/GenBank/DDBJ databases">
        <authorList>
            <person name="de Groot N.N."/>
        </authorList>
    </citation>
    <scope>NUCLEOTIDE SEQUENCE [LARGE SCALE GENOMIC DNA]</scope>
    <source>
        <strain evidence="10 11">DSM 2784</strain>
    </source>
</reference>
<feature type="domain" description="Right handed beta helix" evidence="9">
    <location>
        <begin position="669"/>
        <end position="810"/>
    </location>
</feature>